<accession>A0ABY1YG78</accession>
<organism evidence="1 2">
    <name type="scientific">Paracoccus sediminis</name>
    <dbReference type="NCBI Taxonomy" id="1214787"/>
    <lineage>
        <taxon>Bacteria</taxon>
        <taxon>Pseudomonadati</taxon>
        <taxon>Pseudomonadota</taxon>
        <taxon>Alphaproteobacteria</taxon>
        <taxon>Rhodobacterales</taxon>
        <taxon>Paracoccaceae</taxon>
        <taxon>Paracoccus</taxon>
    </lineage>
</organism>
<proteinExistence type="predicted"/>
<protein>
    <submittedName>
        <fullName evidence="1">Uncharacterized protein</fullName>
    </submittedName>
</protein>
<comment type="caution">
    <text evidence="1">The sequence shown here is derived from an EMBL/GenBank/DDBJ whole genome shotgun (WGS) entry which is preliminary data.</text>
</comment>
<dbReference type="RefSeq" id="WP_131023381.1">
    <property type="nucleotide sequence ID" value="NZ_FZNM01000016.1"/>
</dbReference>
<dbReference type="Proteomes" id="UP000292859">
    <property type="component" value="Unassembled WGS sequence"/>
</dbReference>
<evidence type="ECO:0000313" key="2">
    <source>
        <dbReference type="Proteomes" id="UP000292859"/>
    </source>
</evidence>
<evidence type="ECO:0000313" key="1">
    <source>
        <dbReference type="EMBL" id="TBN46961.1"/>
    </source>
</evidence>
<name>A0ABY1YG78_9RHOB</name>
<sequence length="123" mass="13608">MSVVHGIHPEASTENFKGLTKSIKVQISDGDYAFNIFLDHGGETMQLYGEVHFPYAGFSTTAGHWNAHETIGPLLTIIDGYALRFDVNISYGVTEASLQDILKAYLQAFQKLIAHRKNGQEGH</sequence>
<gene>
    <name evidence="1" type="ORF">EYF88_15710</name>
</gene>
<reference evidence="1 2" key="1">
    <citation type="submission" date="2019-02" db="EMBL/GenBank/DDBJ databases">
        <authorList>
            <person name="Zhang G."/>
        </authorList>
    </citation>
    <scope>NUCLEOTIDE SEQUENCE [LARGE SCALE GENOMIC DNA]</scope>
    <source>
        <strain evidence="1 2">CMB17</strain>
    </source>
</reference>
<dbReference type="EMBL" id="SIRL01000015">
    <property type="protein sequence ID" value="TBN46961.1"/>
    <property type="molecule type" value="Genomic_DNA"/>
</dbReference>
<keyword evidence="2" id="KW-1185">Reference proteome</keyword>